<proteinExistence type="predicted"/>
<dbReference type="RefSeq" id="WP_123657454.1">
    <property type="nucleotide sequence ID" value="NZ_AYKG01000010.1"/>
</dbReference>
<keyword evidence="3" id="KW-1185">Reference proteome</keyword>
<dbReference type="AlphaFoldDB" id="A0A423PZ26"/>
<feature type="transmembrane region" description="Helical" evidence="1">
    <location>
        <begin position="73"/>
        <end position="92"/>
    </location>
</feature>
<keyword evidence="1" id="KW-0812">Transmembrane</keyword>
<evidence type="ECO:0000313" key="3">
    <source>
        <dbReference type="Proteomes" id="UP000285310"/>
    </source>
</evidence>
<dbReference type="Proteomes" id="UP000285310">
    <property type="component" value="Unassembled WGS sequence"/>
</dbReference>
<organism evidence="2 3">
    <name type="scientific">Salinisphaera japonica YTM-1</name>
    <dbReference type="NCBI Taxonomy" id="1209778"/>
    <lineage>
        <taxon>Bacteria</taxon>
        <taxon>Pseudomonadati</taxon>
        <taxon>Pseudomonadota</taxon>
        <taxon>Gammaproteobacteria</taxon>
        <taxon>Salinisphaerales</taxon>
        <taxon>Salinisphaeraceae</taxon>
        <taxon>Salinisphaera</taxon>
    </lineage>
</organism>
<evidence type="ECO:0000313" key="2">
    <source>
        <dbReference type="EMBL" id="ROO30778.1"/>
    </source>
</evidence>
<dbReference type="EMBL" id="AYKG01000010">
    <property type="protein sequence ID" value="ROO30778.1"/>
    <property type="molecule type" value="Genomic_DNA"/>
</dbReference>
<protein>
    <submittedName>
        <fullName evidence="2">Uncharacterized protein</fullName>
    </submittedName>
</protein>
<name>A0A423PZ26_9GAMM</name>
<accession>A0A423PZ26</accession>
<gene>
    <name evidence="2" type="ORF">SAJA_04545</name>
</gene>
<reference evidence="2 3" key="1">
    <citation type="submission" date="2013-10" db="EMBL/GenBank/DDBJ databases">
        <title>Salinisphaera japonica YTM-1 Genome Sequencing.</title>
        <authorList>
            <person name="Lai Q."/>
            <person name="Li C."/>
            <person name="Shao Z."/>
        </authorList>
    </citation>
    <scope>NUCLEOTIDE SEQUENCE [LARGE SCALE GENOMIC DNA]</scope>
    <source>
        <strain evidence="2 3">YTM-1</strain>
    </source>
</reference>
<keyword evidence="1" id="KW-0472">Membrane</keyword>
<feature type="transmembrane region" description="Helical" evidence="1">
    <location>
        <begin position="37"/>
        <end position="61"/>
    </location>
</feature>
<keyword evidence="1" id="KW-1133">Transmembrane helix</keyword>
<dbReference type="InParanoid" id="A0A423PZ26"/>
<comment type="caution">
    <text evidence="2">The sequence shown here is derived from an EMBL/GenBank/DDBJ whole genome shotgun (WGS) entry which is preliminary data.</text>
</comment>
<sequence length="139" mass="14709">MQRPTRVFDFACEAAGVFGLMATFMFCLLAFAGVSGLLFWVVAAAAALGSLVYVVYQLVSWATGAQTYSGRQLVLALLVPVMALAVTVVVGGERAGLFFMPFGHRDVKAQREIISVDKNADGTVSTQTRPAEPGDTSGN</sequence>
<feature type="transmembrane region" description="Helical" evidence="1">
    <location>
        <begin position="7"/>
        <end position="31"/>
    </location>
</feature>
<evidence type="ECO:0000256" key="1">
    <source>
        <dbReference type="SAM" id="Phobius"/>
    </source>
</evidence>